<evidence type="ECO:0000313" key="7">
    <source>
        <dbReference type="EMBL" id="MCW4473659.1"/>
    </source>
</evidence>
<dbReference type="Pfam" id="PF01810">
    <property type="entry name" value="LysE"/>
    <property type="match status" value="1"/>
</dbReference>
<evidence type="ECO:0000256" key="3">
    <source>
        <dbReference type="ARBA" id="ARBA00022692"/>
    </source>
</evidence>
<evidence type="ECO:0000256" key="6">
    <source>
        <dbReference type="SAM" id="Phobius"/>
    </source>
</evidence>
<feature type="transmembrane region" description="Helical" evidence="6">
    <location>
        <begin position="69"/>
        <end position="86"/>
    </location>
</feature>
<dbReference type="PANTHER" id="PTHR30086">
    <property type="entry name" value="ARGININE EXPORTER PROTEIN ARGO"/>
    <property type="match status" value="1"/>
</dbReference>
<dbReference type="PANTHER" id="PTHR30086:SF20">
    <property type="entry name" value="ARGININE EXPORTER PROTEIN ARGO-RELATED"/>
    <property type="match status" value="1"/>
</dbReference>
<accession>A0ABT3JZK9</accession>
<keyword evidence="3 6" id="KW-0812">Transmembrane</keyword>
<proteinExistence type="predicted"/>
<dbReference type="Proteomes" id="UP001209922">
    <property type="component" value="Unassembled WGS sequence"/>
</dbReference>
<evidence type="ECO:0000256" key="1">
    <source>
        <dbReference type="ARBA" id="ARBA00004651"/>
    </source>
</evidence>
<reference evidence="7 8" key="1">
    <citation type="submission" date="2022-10" db="EMBL/GenBank/DDBJ databases">
        <title>Xanthomonas sp. H13-6.</title>
        <authorList>
            <person name="Liu X."/>
            <person name="Deng Z."/>
            <person name="Jiang Y."/>
            <person name="Yu T."/>
            <person name="Ai J."/>
        </authorList>
    </citation>
    <scope>NUCLEOTIDE SEQUENCE [LARGE SCALE GENOMIC DNA]</scope>
    <source>
        <strain evidence="7 8">H13-6</strain>
    </source>
</reference>
<evidence type="ECO:0000256" key="5">
    <source>
        <dbReference type="ARBA" id="ARBA00023136"/>
    </source>
</evidence>
<comment type="caution">
    <text evidence="7">The sequence shown here is derived from an EMBL/GenBank/DDBJ whole genome shotgun (WGS) entry which is preliminary data.</text>
</comment>
<evidence type="ECO:0000313" key="8">
    <source>
        <dbReference type="Proteomes" id="UP001209922"/>
    </source>
</evidence>
<name>A0ABT3JZK9_9XANT</name>
<evidence type="ECO:0000256" key="2">
    <source>
        <dbReference type="ARBA" id="ARBA00022475"/>
    </source>
</evidence>
<feature type="transmembrane region" description="Helical" evidence="6">
    <location>
        <begin position="32"/>
        <end position="57"/>
    </location>
</feature>
<dbReference type="InterPro" id="IPR001123">
    <property type="entry name" value="LeuE-type"/>
</dbReference>
<dbReference type="RefSeq" id="WP_265128648.1">
    <property type="nucleotide sequence ID" value="NZ_JAPCHY010000013.1"/>
</dbReference>
<sequence length="200" mass="20392">MNPIWVSAALIFVSVATPGPNNLLVLRQSMAHGIVSVAAPIASIVLGGGLLLAAALAGMGALLERWPRLGGAVVAAGCGYLFWLGLRLALRPQEAPEAGAAPAAGRNGIGLFALQFANPKGWTLAIAVAGAWRAASAGGAMAALTPLLLFAALSGACLLGWALLGRLLARALQAPRTRRWFDRGMGVVLMLSAALLPFTP</sequence>
<keyword evidence="4 6" id="KW-1133">Transmembrane helix</keyword>
<feature type="transmembrane region" description="Helical" evidence="6">
    <location>
        <begin position="147"/>
        <end position="168"/>
    </location>
</feature>
<protein>
    <submittedName>
        <fullName evidence="7">LysE family transporter</fullName>
    </submittedName>
</protein>
<comment type="subcellular location">
    <subcellularLocation>
        <location evidence="1">Cell membrane</location>
        <topology evidence="1">Multi-pass membrane protein</topology>
    </subcellularLocation>
</comment>
<keyword evidence="2" id="KW-1003">Cell membrane</keyword>
<evidence type="ECO:0000256" key="4">
    <source>
        <dbReference type="ARBA" id="ARBA00022989"/>
    </source>
</evidence>
<keyword evidence="8" id="KW-1185">Reference proteome</keyword>
<keyword evidence="5 6" id="KW-0472">Membrane</keyword>
<gene>
    <name evidence="7" type="ORF">OK345_14255</name>
</gene>
<organism evidence="7 8">
    <name type="scientific">Xanthomonas chitinilytica</name>
    <dbReference type="NCBI Taxonomy" id="2989819"/>
    <lineage>
        <taxon>Bacteria</taxon>
        <taxon>Pseudomonadati</taxon>
        <taxon>Pseudomonadota</taxon>
        <taxon>Gammaproteobacteria</taxon>
        <taxon>Lysobacterales</taxon>
        <taxon>Lysobacteraceae</taxon>
        <taxon>Xanthomonas</taxon>
    </lineage>
</organism>
<dbReference type="EMBL" id="JAPCHY010000013">
    <property type="protein sequence ID" value="MCW4473659.1"/>
    <property type="molecule type" value="Genomic_DNA"/>
</dbReference>